<evidence type="ECO:0000256" key="8">
    <source>
        <dbReference type="SAM" id="Phobius"/>
    </source>
</evidence>
<keyword evidence="5" id="KW-0573">Peptidoglycan synthesis</keyword>
<dbReference type="EMBL" id="PFMR01000246">
    <property type="protein sequence ID" value="PIZ15659.1"/>
    <property type="molecule type" value="Genomic_DNA"/>
</dbReference>
<comment type="subcellular location">
    <subcellularLocation>
        <location evidence="1">Cell membrane</location>
        <topology evidence="1">Multi-pass membrane protein</topology>
    </subcellularLocation>
</comment>
<dbReference type="Proteomes" id="UP000229307">
    <property type="component" value="Unassembled WGS sequence"/>
</dbReference>
<evidence type="ECO:0000256" key="1">
    <source>
        <dbReference type="ARBA" id="ARBA00004651"/>
    </source>
</evidence>
<evidence type="ECO:0000256" key="7">
    <source>
        <dbReference type="ARBA" id="ARBA00023136"/>
    </source>
</evidence>
<protein>
    <submittedName>
        <fullName evidence="9">Murein biosynthesis integral membrane protein MurJ</fullName>
    </submittedName>
</protein>
<keyword evidence="6 8" id="KW-1133">Transmembrane helix</keyword>
<keyword evidence="7 8" id="KW-0472">Membrane</keyword>
<keyword evidence="4" id="KW-0133">Cell shape</keyword>
<gene>
    <name evidence="9" type="ORF">COY52_09205</name>
</gene>
<proteinExistence type="predicted"/>
<keyword evidence="3 8" id="KW-0812">Transmembrane</keyword>
<comment type="caution">
    <text evidence="9">The sequence shown here is derived from an EMBL/GenBank/DDBJ whole genome shotgun (WGS) entry which is preliminary data.</text>
</comment>
<dbReference type="PANTHER" id="PTHR47019:SF1">
    <property type="entry name" value="LIPID II FLIPPASE MURJ"/>
    <property type="match status" value="1"/>
</dbReference>
<name>A0A2M7S842_9BACT</name>
<feature type="transmembrane region" description="Helical" evidence="8">
    <location>
        <begin position="88"/>
        <end position="112"/>
    </location>
</feature>
<dbReference type="InterPro" id="IPR004268">
    <property type="entry name" value="MurJ"/>
</dbReference>
<dbReference type="AlphaFoldDB" id="A0A2M7S842"/>
<evidence type="ECO:0000256" key="5">
    <source>
        <dbReference type="ARBA" id="ARBA00022984"/>
    </source>
</evidence>
<dbReference type="Pfam" id="PF03023">
    <property type="entry name" value="MurJ"/>
    <property type="match status" value="1"/>
</dbReference>
<keyword evidence="2" id="KW-1003">Cell membrane</keyword>
<dbReference type="GO" id="GO:0008360">
    <property type="term" value="P:regulation of cell shape"/>
    <property type="evidence" value="ECO:0007669"/>
    <property type="project" value="UniProtKB-KW"/>
</dbReference>
<evidence type="ECO:0000256" key="6">
    <source>
        <dbReference type="ARBA" id="ARBA00022989"/>
    </source>
</evidence>
<dbReference type="PANTHER" id="PTHR47019">
    <property type="entry name" value="LIPID II FLIPPASE MURJ"/>
    <property type="match status" value="1"/>
</dbReference>
<dbReference type="GO" id="GO:0009252">
    <property type="term" value="P:peptidoglycan biosynthetic process"/>
    <property type="evidence" value="ECO:0007669"/>
    <property type="project" value="UniProtKB-KW"/>
</dbReference>
<evidence type="ECO:0000313" key="10">
    <source>
        <dbReference type="Proteomes" id="UP000229307"/>
    </source>
</evidence>
<dbReference type="PRINTS" id="PR01806">
    <property type="entry name" value="VIRFACTRMVIN"/>
</dbReference>
<dbReference type="GO" id="GO:0034204">
    <property type="term" value="P:lipid translocation"/>
    <property type="evidence" value="ECO:0007669"/>
    <property type="project" value="TreeGrafter"/>
</dbReference>
<reference evidence="10" key="1">
    <citation type="submission" date="2017-09" db="EMBL/GenBank/DDBJ databases">
        <title>Depth-based differentiation of microbial function through sediment-hosted aquifers and enrichment of novel symbionts in the deep terrestrial subsurface.</title>
        <authorList>
            <person name="Probst A.J."/>
            <person name="Ladd B."/>
            <person name="Jarett J.K."/>
            <person name="Geller-Mcgrath D.E."/>
            <person name="Sieber C.M.K."/>
            <person name="Emerson J.B."/>
            <person name="Anantharaman K."/>
            <person name="Thomas B.C."/>
            <person name="Malmstrom R."/>
            <person name="Stieglmeier M."/>
            <person name="Klingl A."/>
            <person name="Woyke T."/>
            <person name="Ryan C.M."/>
            <person name="Banfield J.F."/>
        </authorList>
    </citation>
    <scope>NUCLEOTIDE SEQUENCE [LARGE SCALE GENOMIC DNA]</scope>
</reference>
<evidence type="ECO:0000256" key="4">
    <source>
        <dbReference type="ARBA" id="ARBA00022960"/>
    </source>
</evidence>
<evidence type="ECO:0000313" key="9">
    <source>
        <dbReference type="EMBL" id="PIZ15659.1"/>
    </source>
</evidence>
<dbReference type="GO" id="GO:0005886">
    <property type="term" value="C:plasma membrane"/>
    <property type="evidence" value="ECO:0007669"/>
    <property type="project" value="UniProtKB-SubCell"/>
</dbReference>
<dbReference type="InterPro" id="IPR051050">
    <property type="entry name" value="Lipid_II_flippase_MurJ/MviN"/>
</dbReference>
<dbReference type="GO" id="GO:0015648">
    <property type="term" value="F:lipid-linked peptidoglycan transporter activity"/>
    <property type="evidence" value="ECO:0007669"/>
    <property type="project" value="TreeGrafter"/>
</dbReference>
<accession>A0A2M7S842</accession>
<feature type="non-terminal residue" evidence="9">
    <location>
        <position position="131"/>
    </location>
</feature>
<organism evidence="9 10">
    <name type="scientific">Candidatus Desantisbacteria bacterium CG_4_10_14_0_8_um_filter_48_22</name>
    <dbReference type="NCBI Taxonomy" id="1974543"/>
    <lineage>
        <taxon>Bacteria</taxon>
        <taxon>Candidatus Desantisiibacteriota</taxon>
    </lineage>
</organism>
<evidence type="ECO:0000256" key="3">
    <source>
        <dbReference type="ARBA" id="ARBA00022692"/>
    </source>
</evidence>
<evidence type="ECO:0000256" key="2">
    <source>
        <dbReference type="ARBA" id="ARBA00022475"/>
    </source>
</evidence>
<sequence length="131" mass="14202">MEEKGLVRSASEAGLGTLLSRILGYVRDMVIAAKFGAGAWADAFYVAFRIPNLLRNLLGEGTLGTSFIPVFSEYMVKKEEDAWEIAKIAFSLLLVVLSCLTLLGIFITPLIVRVIAPGFSSSPEKFALTVT</sequence>